<dbReference type="PANTHER" id="PTHR46796">
    <property type="entry name" value="HTH-TYPE TRANSCRIPTIONAL ACTIVATOR RHAS-RELATED"/>
    <property type="match status" value="1"/>
</dbReference>
<comment type="caution">
    <text evidence="7">The sequence shown here is derived from an EMBL/GenBank/DDBJ whole genome shotgun (WGS) entry which is preliminary data.</text>
</comment>
<evidence type="ECO:0000256" key="3">
    <source>
        <dbReference type="ARBA" id="ARBA00023163"/>
    </source>
</evidence>
<evidence type="ECO:0000256" key="2">
    <source>
        <dbReference type="ARBA" id="ARBA00023125"/>
    </source>
</evidence>
<dbReference type="InterPro" id="IPR014710">
    <property type="entry name" value="RmlC-like_jellyroll"/>
</dbReference>
<feature type="domain" description="HTH tetR-type" evidence="6">
    <location>
        <begin position="148"/>
        <end position="208"/>
    </location>
</feature>
<evidence type="ECO:0000256" key="1">
    <source>
        <dbReference type="ARBA" id="ARBA00023015"/>
    </source>
</evidence>
<feature type="DNA-binding region" description="H-T-H motif" evidence="4">
    <location>
        <begin position="171"/>
        <end position="190"/>
    </location>
</feature>
<keyword evidence="3" id="KW-0804">Transcription</keyword>
<keyword evidence="1" id="KW-0805">Transcription regulation</keyword>
<dbReference type="AlphaFoldDB" id="A0A7Y9ID83"/>
<dbReference type="PROSITE" id="PS50977">
    <property type="entry name" value="HTH_TETR_2"/>
    <property type="match status" value="1"/>
</dbReference>
<keyword evidence="2 4" id="KW-0238">DNA-binding</keyword>
<evidence type="ECO:0000259" key="6">
    <source>
        <dbReference type="PROSITE" id="PS50977"/>
    </source>
</evidence>
<proteinExistence type="predicted"/>
<dbReference type="Pfam" id="PF12833">
    <property type="entry name" value="HTH_18"/>
    <property type="match status" value="1"/>
</dbReference>
<dbReference type="SUPFAM" id="SSF46689">
    <property type="entry name" value="Homeodomain-like"/>
    <property type="match status" value="1"/>
</dbReference>
<dbReference type="InterPro" id="IPR011051">
    <property type="entry name" value="RmlC_Cupin_sf"/>
</dbReference>
<evidence type="ECO:0000313" key="7">
    <source>
        <dbReference type="EMBL" id="NYE74590.1"/>
    </source>
</evidence>
<dbReference type="InterPro" id="IPR018062">
    <property type="entry name" value="HTH_AraC-typ_CS"/>
</dbReference>
<dbReference type="EMBL" id="JACCBU010000001">
    <property type="protein sequence ID" value="NYE74590.1"/>
    <property type="molecule type" value="Genomic_DNA"/>
</dbReference>
<gene>
    <name evidence="7" type="ORF">BKA15_005919</name>
</gene>
<evidence type="ECO:0000259" key="5">
    <source>
        <dbReference type="PROSITE" id="PS01124"/>
    </source>
</evidence>
<name>A0A7Y9ID83_9ACTN</name>
<dbReference type="InterPro" id="IPR009057">
    <property type="entry name" value="Homeodomain-like_sf"/>
</dbReference>
<dbReference type="InterPro" id="IPR001647">
    <property type="entry name" value="HTH_TetR"/>
</dbReference>
<feature type="domain" description="HTH araC/xylS-type" evidence="5">
    <location>
        <begin position="156"/>
        <end position="254"/>
    </location>
</feature>
<dbReference type="GO" id="GO:0003700">
    <property type="term" value="F:DNA-binding transcription factor activity"/>
    <property type="evidence" value="ECO:0007669"/>
    <property type="project" value="InterPro"/>
</dbReference>
<dbReference type="PROSITE" id="PS00041">
    <property type="entry name" value="HTH_ARAC_FAMILY_1"/>
    <property type="match status" value="1"/>
</dbReference>
<dbReference type="SMART" id="SM00342">
    <property type="entry name" value="HTH_ARAC"/>
    <property type="match status" value="1"/>
</dbReference>
<dbReference type="InterPro" id="IPR018060">
    <property type="entry name" value="HTH_AraC"/>
</dbReference>
<reference evidence="7 8" key="1">
    <citation type="submission" date="2020-07" db="EMBL/GenBank/DDBJ databases">
        <title>Sequencing the genomes of 1000 actinobacteria strains.</title>
        <authorList>
            <person name="Klenk H.-P."/>
        </authorList>
    </citation>
    <scope>NUCLEOTIDE SEQUENCE [LARGE SCALE GENOMIC DNA]</scope>
    <source>
        <strain evidence="7 8">DSM 22083</strain>
    </source>
</reference>
<dbReference type="PROSITE" id="PS01124">
    <property type="entry name" value="HTH_ARAC_FAMILY_2"/>
    <property type="match status" value="1"/>
</dbReference>
<dbReference type="InterPro" id="IPR050204">
    <property type="entry name" value="AraC_XylS_family_regulators"/>
</dbReference>
<keyword evidence="8" id="KW-1185">Reference proteome</keyword>
<evidence type="ECO:0000256" key="4">
    <source>
        <dbReference type="PROSITE-ProRule" id="PRU00335"/>
    </source>
</evidence>
<dbReference type="Gene3D" id="1.10.10.60">
    <property type="entry name" value="Homeodomain-like"/>
    <property type="match status" value="1"/>
</dbReference>
<dbReference type="InterPro" id="IPR003313">
    <property type="entry name" value="AraC-bd"/>
</dbReference>
<dbReference type="Gene3D" id="2.60.120.10">
    <property type="entry name" value="Jelly Rolls"/>
    <property type="match status" value="1"/>
</dbReference>
<accession>A0A7Y9ID83</accession>
<dbReference type="Proteomes" id="UP000569914">
    <property type="component" value="Unassembled WGS sequence"/>
</dbReference>
<sequence>MDMHQPPGSAAVSMLAIGAYAAGRGQHAAPHRHAGWKVTYYRTGRIDSIVDGVRYAARPGTVLVLRPNASHEEIAHTAYSNYYLLLDAPDDQAWPDECSGRAAQELGHHLAALVREDTRPDRRSPELIKALVTCVDLTLQRQHPDQRPEPAEELVRSVEQIFEERYAERLSIAATAREAGVSVSGLRRHFVTRRGLPPQAALQAVRVRRALDLLRTSDLTLPVIADRCGFASASHLSRVIKNETGSSPGRLRPIRTGSPVRHLLDTC</sequence>
<evidence type="ECO:0000313" key="8">
    <source>
        <dbReference type="Proteomes" id="UP000569914"/>
    </source>
</evidence>
<organism evidence="7 8">
    <name type="scientific">Microlunatus parietis</name>
    <dbReference type="NCBI Taxonomy" id="682979"/>
    <lineage>
        <taxon>Bacteria</taxon>
        <taxon>Bacillati</taxon>
        <taxon>Actinomycetota</taxon>
        <taxon>Actinomycetes</taxon>
        <taxon>Propionibacteriales</taxon>
        <taxon>Propionibacteriaceae</taxon>
        <taxon>Microlunatus</taxon>
    </lineage>
</organism>
<dbReference type="SUPFAM" id="SSF51182">
    <property type="entry name" value="RmlC-like cupins"/>
    <property type="match status" value="1"/>
</dbReference>
<dbReference type="Pfam" id="PF02311">
    <property type="entry name" value="AraC_binding"/>
    <property type="match status" value="1"/>
</dbReference>
<dbReference type="GO" id="GO:0043565">
    <property type="term" value="F:sequence-specific DNA binding"/>
    <property type="evidence" value="ECO:0007669"/>
    <property type="project" value="InterPro"/>
</dbReference>
<protein>
    <submittedName>
        <fullName evidence="7">AraC-like DNA-binding protein</fullName>
    </submittedName>
</protein>